<feature type="region of interest" description="Disordered" evidence="1">
    <location>
        <begin position="42"/>
        <end position="67"/>
    </location>
</feature>
<dbReference type="PaxDb" id="121845-A0A3Q0J022"/>
<evidence type="ECO:0000256" key="1">
    <source>
        <dbReference type="SAM" id="MobiDB-lite"/>
    </source>
</evidence>
<accession>A0A3Q0J022</accession>
<name>A0A3Q0J022_DIACI</name>
<reference evidence="3" key="1">
    <citation type="submission" date="2025-08" db="UniProtKB">
        <authorList>
            <consortium name="RefSeq"/>
        </authorList>
    </citation>
    <scope>IDENTIFICATION</scope>
</reference>
<keyword evidence="2" id="KW-1185">Reference proteome</keyword>
<dbReference type="AlphaFoldDB" id="A0A3Q0J022"/>
<evidence type="ECO:0000313" key="2">
    <source>
        <dbReference type="Proteomes" id="UP000079169"/>
    </source>
</evidence>
<dbReference type="KEGG" id="dci:113468816"/>
<sequence length="88" mass="9617">MHHFGDWELFKMMIVSLREYESCSSSVSTTDETSSAANARVKFNPMPPAAPEHKPPSGQPVAVASNVPMALPPSTNILLDFQRSNECP</sequence>
<dbReference type="GeneID" id="113468816"/>
<protein>
    <submittedName>
        <fullName evidence="3">Uncharacterized protein LOC113468816</fullName>
    </submittedName>
</protein>
<gene>
    <name evidence="3" type="primary">LOC113468816</name>
</gene>
<dbReference type="RefSeq" id="XP_026681837.1">
    <property type="nucleotide sequence ID" value="XM_026826036.1"/>
</dbReference>
<proteinExistence type="predicted"/>
<organism evidence="2 3">
    <name type="scientific">Diaphorina citri</name>
    <name type="common">Asian citrus psyllid</name>
    <dbReference type="NCBI Taxonomy" id="121845"/>
    <lineage>
        <taxon>Eukaryota</taxon>
        <taxon>Metazoa</taxon>
        <taxon>Ecdysozoa</taxon>
        <taxon>Arthropoda</taxon>
        <taxon>Hexapoda</taxon>
        <taxon>Insecta</taxon>
        <taxon>Pterygota</taxon>
        <taxon>Neoptera</taxon>
        <taxon>Paraneoptera</taxon>
        <taxon>Hemiptera</taxon>
        <taxon>Sternorrhyncha</taxon>
        <taxon>Psylloidea</taxon>
        <taxon>Psyllidae</taxon>
        <taxon>Diaphorininae</taxon>
        <taxon>Diaphorina</taxon>
    </lineage>
</organism>
<dbReference type="Proteomes" id="UP000079169">
    <property type="component" value="Unplaced"/>
</dbReference>
<evidence type="ECO:0000313" key="3">
    <source>
        <dbReference type="RefSeq" id="XP_026681837.1"/>
    </source>
</evidence>